<protein>
    <recommendedName>
        <fullName evidence="4">DUF2141 domain-containing protein</fullName>
    </recommendedName>
</protein>
<evidence type="ECO:0000256" key="1">
    <source>
        <dbReference type="SAM" id="SignalP"/>
    </source>
</evidence>
<gene>
    <name evidence="2" type="ORF">M529_19420</name>
</gene>
<dbReference type="eggNOG" id="COG4704">
    <property type="taxonomic scope" value="Bacteria"/>
</dbReference>
<dbReference type="InterPro" id="IPR018673">
    <property type="entry name" value="DUF2141"/>
</dbReference>
<dbReference type="STRING" id="1346791.M529_19420"/>
<sequence>MKAGGAALLAGMMALTGAAPTDLPQPLSIDLLGLRSERGQVLICVTRRPDHFPDCRDDPEKRHFSVPAKGGDVALGLVDPGNYAIAIIHDENGNGRLDTFVGIPREGVGFSRNPALRFGAPSFRSASFPIAASAVEQDVRLKYFL</sequence>
<comment type="caution">
    <text evidence="2">The sequence shown here is derived from an EMBL/GenBank/DDBJ whole genome shotgun (WGS) entry which is preliminary data.</text>
</comment>
<organism evidence="2 3">
    <name type="scientific">Sphingobium ummariense RL-3</name>
    <dbReference type="NCBI Taxonomy" id="1346791"/>
    <lineage>
        <taxon>Bacteria</taxon>
        <taxon>Pseudomonadati</taxon>
        <taxon>Pseudomonadota</taxon>
        <taxon>Alphaproteobacteria</taxon>
        <taxon>Sphingomonadales</taxon>
        <taxon>Sphingomonadaceae</taxon>
        <taxon>Sphingobium</taxon>
    </lineage>
</organism>
<dbReference type="Proteomes" id="UP000015523">
    <property type="component" value="Unassembled WGS sequence"/>
</dbReference>
<keyword evidence="3" id="KW-1185">Reference proteome</keyword>
<dbReference type="Pfam" id="PF09912">
    <property type="entry name" value="DUF2141"/>
    <property type="match status" value="1"/>
</dbReference>
<evidence type="ECO:0000313" key="2">
    <source>
        <dbReference type="EMBL" id="EQB30521.1"/>
    </source>
</evidence>
<proteinExistence type="predicted"/>
<dbReference type="EMBL" id="AUWY01000120">
    <property type="protein sequence ID" value="EQB30521.1"/>
    <property type="molecule type" value="Genomic_DNA"/>
</dbReference>
<accession>T0IXP3</accession>
<dbReference type="OrthoDB" id="9788332at2"/>
<feature type="chain" id="PRO_5004564754" description="DUF2141 domain-containing protein" evidence="1">
    <location>
        <begin position="19"/>
        <end position="145"/>
    </location>
</feature>
<reference evidence="2 3" key="1">
    <citation type="journal article" date="2013" name="Genome Announc.">
        <title>Draft Genome Sequence of Sphingobium ummariense Strain RL-3, a Hexachlorocyclohexane-Degrading Bacterium.</title>
        <authorList>
            <person name="Kohli P."/>
            <person name="Dua A."/>
            <person name="Sangwan N."/>
            <person name="Oldach P."/>
            <person name="Khurana J.P."/>
            <person name="Lal R."/>
        </authorList>
    </citation>
    <scope>NUCLEOTIDE SEQUENCE [LARGE SCALE GENOMIC DNA]</scope>
    <source>
        <strain evidence="2 3">RL-3</strain>
    </source>
</reference>
<dbReference type="PATRIC" id="fig|1346791.3.peg.3749"/>
<name>T0IXP3_9SPHN</name>
<dbReference type="RefSeq" id="WP_021319482.1">
    <property type="nucleotide sequence ID" value="NZ_AUWY01000120.1"/>
</dbReference>
<evidence type="ECO:0000313" key="3">
    <source>
        <dbReference type="Proteomes" id="UP000015523"/>
    </source>
</evidence>
<feature type="signal peptide" evidence="1">
    <location>
        <begin position="1"/>
        <end position="18"/>
    </location>
</feature>
<dbReference type="AlphaFoldDB" id="T0IXP3"/>
<evidence type="ECO:0008006" key="4">
    <source>
        <dbReference type="Google" id="ProtNLM"/>
    </source>
</evidence>
<keyword evidence="1" id="KW-0732">Signal</keyword>